<organism evidence="1 2">
    <name type="scientific">Actinoallomurus acaciae</name>
    <dbReference type="NCBI Taxonomy" id="502577"/>
    <lineage>
        <taxon>Bacteria</taxon>
        <taxon>Bacillati</taxon>
        <taxon>Actinomycetota</taxon>
        <taxon>Actinomycetes</taxon>
        <taxon>Streptosporangiales</taxon>
        <taxon>Thermomonosporaceae</taxon>
        <taxon>Actinoallomurus</taxon>
    </lineage>
</organism>
<keyword evidence="2" id="KW-1185">Reference proteome</keyword>
<sequence length="122" mass="12251">MTLALGVTTISIDALPPGATELGTLANASLRTAVGVGVGVSEVELDELFVGVAVVVPPGLLDGDTSAEGDGVSVAARAAAVPLARTIPVPTLMISGVRTDRASTAHDLLNDFVDINPTLRHA</sequence>
<accession>A0ABV5YSY8</accession>
<name>A0ABV5YSY8_9ACTN</name>
<evidence type="ECO:0000313" key="1">
    <source>
        <dbReference type="EMBL" id="MFB9838148.1"/>
    </source>
</evidence>
<protein>
    <submittedName>
        <fullName evidence="1">Uncharacterized protein</fullName>
    </submittedName>
</protein>
<evidence type="ECO:0000313" key="2">
    <source>
        <dbReference type="Proteomes" id="UP001589627"/>
    </source>
</evidence>
<gene>
    <name evidence="1" type="ORF">ACFFNX_38890</name>
</gene>
<proteinExistence type="predicted"/>
<dbReference type="RefSeq" id="WP_378211147.1">
    <property type="nucleotide sequence ID" value="NZ_JBHLZP010000470.1"/>
</dbReference>
<reference evidence="1 2" key="1">
    <citation type="submission" date="2024-09" db="EMBL/GenBank/DDBJ databases">
        <authorList>
            <person name="Sun Q."/>
            <person name="Mori K."/>
        </authorList>
    </citation>
    <scope>NUCLEOTIDE SEQUENCE [LARGE SCALE GENOMIC DNA]</scope>
    <source>
        <strain evidence="1 2">TBRC 0563</strain>
    </source>
</reference>
<dbReference type="Proteomes" id="UP001589627">
    <property type="component" value="Unassembled WGS sequence"/>
</dbReference>
<comment type="caution">
    <text evidence="1">The sequence shown here is derived from an EMBL/GenBank/DDBJ whole genome shotgun (WGS) entry which is preliminary data.</text>
</comment>
<dbReference type="EMBL" id="JBHLZP010000470">
    <property type="protein sequence ID" value="MFB9838148.1"/>
    <property type="molecule type" value="Genomic_DNA"/>
</dbReference>